<reference evidence="3" key="1">
    <citation type="submission" date="2016-10" db="EMBL/GenBank/DDBJ databases">
        <title>Frankia sp. NRRL B-16386 Genome sequencing.</title>
        <authorList>
            <person name="Ghodhbane-Gtari F."/>
            <person name="Swanson E."/>
            <person name="Gueddou A."/>
            <person name="Hezbri K."/>
            <person name="Ktari K."/>
            <person name="Nouioui I."/>
            <person name="Morris K."/>
            <person name="Simpson S."/>
            <person name="Abebe-Akele F."/>
            <person name="Thomas K."/>
            <person name="Gtari M."/>
            <person name="Tisa L.S."/>
        </authorList>
    </citation>
    <scope>NUCLEOTIDE SEQUENCE [LARGE SCALE GENOMIC DNA]</scope>
    <source>
        <strain evidence="3">NRRL B-16386</strain>
    </source>
</reference>
<dbReference type="EMBL" id="MOMC01000085">
    <property type="protein sequence ID" value="ONH23471.1"/>
    <property type="molecule type" value="Genomic_DNA"/>
</dbReference>
<accession>A0A1V2I261</accession>
<feature type="region of interest" description="Disordered" evidence="1">
    <location>
        <begin position="45"/>
        <end position="66"/>
    </location>
</feature>
<proteinExistence type="predicted"/>
<comment type="caution">
    <text evidence="2">The sequence shown here is derived from an EMBL/GenBank/DDBJ whole genome shotgun (WGS) entry which is preliminary data.</text>
</comment>
<evidence type="ECO:0000313" key="2">
    <source>
        <dbReference type="EMBL" id="ONH23471.1"/>
    </source>
</evidence>
<dbReference type="AlphaFoldDB" id="A0A1V2I261"/>
<feature type="compositionally biased region" description="Low complexity" evidence="1">
    <location>
        <begin position="57"/>
        <end position="66"/>
    </location>
</feature>
<sequence length="66" mass="6974">MMPDDQPATVVQDELAAFVTSLGVEAVRTAETYDSLVRATQDRAVQVPTSRDDTDAADTMATSSPG</sequence>
<organism evidence="2 3">
    <name type="scientific">Pseudofrankia asymbiotica</name>
    <dbReference type="NCBI Taxonomy" id="1834516"/>
    <lineage>
        <taxon>Bacteria</taxon>
        <taxon>Bacillati</taxon>
        <taxon>Actinomycetota</taxon>
        <taxon>Actinomycetes</taxon>
        <taxon>Frankiales</taxon>
        <taxon>Frankiaceae</taxon>
        <taxon>Pseudofrankia</taxon>
    </lineage>
</organism>
<keyword evidence="3" id="KW-1185">Reference proteome</keyword>
<name>A0A1V2I261_9ACTN</name>
<dbReference type="STRING" id="1834516.BL253_32835"/>
<evidence type="ECO:0000313" key="3">
    <source>
        <dbReference type="Proteomes" id="UP000188929"/>
    </source>
</evidence>
<protein>
    <submittedName>
        <fullName evidence="2">Uncharacterized protein</fullName>
    </submittedName>
</protein>
<gene>
    <name evidence="2" type="ORF">BL253_32835</name>
</gene>
<dbReference type="Proteomes" id="UP000188929">
    <property type="component" value="Unassembled WGS sequence"/>
</dbReference>
<evidence type="ECO:0000256" key="1">
    <source>
        <dbReference type="SAM" id="MobiDB-lite"/>
    </source>
</evidence>